<accession>A0A844APQ3</accession>
<feature type="signal peptide" evidence="1">
    <location>
        <begin position="1"/>
        <end position="29"/>
    </location>
</feature>
<feature type="chain" id="PRO_5032704078" evidence="1">
    <location>
        <begin position="30"/>
        <end position="281"/>
    </location>
</feature>
<keyword evidence="1" id="KW-0732">Signal</keyword>
<name>A0A844APQ3_9RHOB</name>
<dbReference type="EMBL" id="WIXK01000001">
    <property type="protein sequence ID" value="MQY41447.1"/>
    <property type="molecule type" value="Genomic_DNA"/>
</dbReference>
<sequence length="281" mass="31233">MTQRYSPLRLLPAFAVMVCALTFAQLARAADRNHVETFLNVTGFDVALDSIALSAESVPAMIGLEPDVFGTEFERISKDVFDHKDMRGQAVDYLEETLSDKALQHAQDFYDSALGQRLVKAENASHMIEDDDIKRIAGERIISDLLKQGDERIEILKRMGRAVDADDSAVHAVQEVQLRLLIAADASGLIELQLDTEALKALLAEQSDEMRLSMQTSGLAASAYTYQGFDNAELENYITALETPEMQEVYSLLNAIQYEITASRYEEMAYRLGRIGAGQDI</sequence>
<proteinExistence type="predicted"/>
<comment type="caution">
    <text evidence="3">The sequence shown here is derived from an EMBL/GenBank/DDBJ whole genome shotgun (WGS) entry which is preliminary data.</text>
</comment>
<protein>
    <submittedName>
        <fullName evidence="3">DUF2059 domain-containing protein</fullName>
    </submittedName>
</protein>
<dbReference type="Pfam" id="PF09832">
    <property type="entry name" value="DUF2059"/>
    <property type="match status" value="1"/>
</dbReference>
<evidence type="ECO:0000313" key="4">
    <source>
        <dbReference type="Proteomes" id="UP000436694"/>
    </source>
</evidence>
<evidence type="ECO:0000256" key="1">
    <source>
        <dbReference type="SAM" id="SignalP"/>
    </source>
</evidence>
<reference evidence="3 4" key="1">
    <citation type="submission" date="2019-10" db="EMBL/GenBank/DDBJ databases">
        <title>Epibacterium sp. nov., isolated from seawater.</title>
        <authorList>
            <person name="Zhang X."/>
            <person name="Li N."/>
        </authorList>
    </citation>
    <scope>NUCLEOTIDE SEQUENCE [LARGE SCALE GENOMIC DNA]</scope>
    <source>
        <strain evidence="3 4">SM1969</strain>
    </source>
</reference>
<evidence type="ECO:0000313" key="3">
    <source>
        <dbReference type="EMBL" id="MQY41447.1"/>
    </source>
</evidence>
<dbReference type="AlphaFoldDB" id="A0A844APQ3"/>
<keyword evidence="4" id="KW-1185">Reference proteome</keyword>
<feature type="domain" description="DUF2059" evidence="2">
    <location>
        <begin position="85"/>
        <end position="140"/>
    </location>
</feature>
<dbReference type="InterPro" id="IPR018637">
    <property type="entry name" value="DUF2059"/>
</dbReference>
<dbReference type="RefSeq" id="WP_153544624.1">
    <property type="nucleotide sequence ID" value="NZ_WIXK01000001.1"/>
</dbReference>
<gene>
    <name evidence="3" type="ORF">GG681_02235</name>
</gene>
<organism evidence="3 4">
    <name type="scientific">Tritonibacter aquimaris</name>
    <dbReference type="NCBI Taxonomy" id="2663379"/>
    <lineage>
        <taxon>Bacteria</taxon>
        <taxon>Pseudomonadati</taxon>
        <taxon>Pseudomonadota</taxon>
        <taxon>Alphaproteobacteria</taxon>
        <taxon>Rhodobacterales</taxon>
        <taxon>Paracoccaceae</taxon>
        <taxon>Tritonibacter</taxon>
    </lineage>
</organism>
<evidence type="ECO:0000259" key="2">
    <source>
        <dbReference type="Pfam" id="PF09832"/>
    </source>
</evidence>
<dbReference type="Proteomes" id="UP000436694">
    <property type="component" value="Unassembled WGS sequence"/>
</dbReference>